<evidence type="ECO:0008006" key="12">
    <source>
        <dbReference type="Google" id="ProtNLM"/>
    </source>
</evidence>
<evidence type="ECO:0000313" key="10">
    <source>
        <dbReference type="EMBL" id="GJJ11392.1"/>
    </source>
</evidence>
<evidence type="ECO:0000256" key="5">
    <source>
        <dbReference type="ARBA" id="ARBA00022989"/>
    </source>
</evidence>
<dbReference type="AlphaFoldDB" id="A0AAV5ACI1"/>
<dbReference type="InterPro" id="IPR005018">
    <property type="entry name" value="DOMON_domain"/>
</dbReference>
<name>A0AAV5ACI1_9AGAM</name>
<evidence type="ECO:0000313" key="11">
    <source>
        <dbReference type="Proteomes" id="UP001050691"/>
    </source>
</evidence>
<proteinExistence type="predicted"/>
<keyword evidence="2" id="KW-0813">Transport</keyword>
<comment type="caution">
    <text evidence="10">The sequence shown here is derived from an EMBL/GenBank/DDBJ whole genome shotgun (WGS) entry which is preliminary data.</text>
</comment>
<evidence type="ECO:0000256" key="7">
    <source>
        <dbReference type="SAM" id="Phobius"/>
    </source>
</evidence>
<dbReference type="InterPro" id="IPR015920">
    <property type="entry name" value="Cellobiose_DH-like_cyt"/>
</dbReference>
<evidence type="ECO:0000256" key="4">
    <source>
        <dbReference type="ARBA" id="ARBA00022982"/>
    </source>
</evidence>
<dbReference type="Proteomes" id="UP001050691">
    <property type="component" value="Unassembled WGS sequence"/>
</dbReference>
<gene>
    <name evidence="10" type="ORF">Clacol_005625</name>
</gene>
<accession>A0AAV5ACI1</accession>
<dbReference type="InterPro" id="IPR006593">
    <property type="entry name" value="Cyt_b561/ferric_Rdtase_TM"/>
</dbReference>
<keyword evidence="6 7" id="KW-0472">Membrane</keyword>
<feature type="transmembrane region" description="Helical" evidence="7">
    <location>
        <begin position="287"/>
        <end position="305"/>
    </location>
</feature>
<feature type="transmembrane region" description="Helical" evidence="7">
    <location>
        <begin position="222"/>
        <end position="240"/>
    </location>
</feature>
<feature type="transmembrane region" description="Helical" evidence="7">
    <location>
        <begin position="325"/>
        <end position="348"/>
    </location>
</feature>
<dbReference type="SUPFAM" id="SSF49344">
    <property type="entry name" value="CBD9-like"/>
    <property type="match status" value="1"/>
</dbReference>
<dbReference type="PANTHER" id="PTHR47797">
    <property type="entry name" value="DEHYDROGENASE, PUTATIVE (AFU_ORTHOLOGUE AFUA_8G05805)-RELATED"/>
    <property type="match status" value="1"/>
</dbReference>
<organism evidence="10 11">
    <name type="scientific">Clathrus columnatus</name>
    <dbReference type="NCBI Taxonomy" id="1419009"/>
    <lineage>
        <taxon>Eukaryota</taxon>
        <taxon>Fungi</taxon>
        <taxon>Dikarya</taxon>
        <taxon>Basidiomycota</taxon>
        <taxon>Agaricomycotina</taxon>
        <taxon>Agaricomycetes</taxon>
        <taxon>Phallomycetidae</taxon>
        <taxon>Phallales</taxon>
        <taxon>Clathraceae</taxon>
        <taxon>Clathrus</taxon>
    </lineage>
</organism>
<reference evidence="10" key="1">
    <citation type="submission" date="2021-10" db="EMBL/GenBank/DDBJ databases">
        <title>De novo Genome Assembly of Clathrus columnatus (Basidiomycota, Fungi) Using Illumina and Nanopore Sequence Data.</title>
        <authorList>
            <person name="Ogiso-Tanaka E."/>
            <person name="Itagaki H."/>
            <person name="Hosoya T."/>
            <person name="Hosaka K."/>
        </authorList>
    </citation>
    <scope>NUCLEOTIDE SEQUENCE</scope>
    <source>
        <strain evidence="10">MO-923</strain>
    </source>
</reference>
<dbReference type="Pfam" id="PF16010">
    <property type="entry name" value="CDH-cyt"/>
    <property type="match status" value="1"/>
</dbReference>
<dbReference type="Gene3D" id="2.60.40.1210">
    <property type="entry name" value="Cellobiose dehydrogenase, cytochrome domain"/>
    <property type="match status" value="1"/>
</dbReference>
<feature type="transmembrane region" description="Helical" evidence="7">
    <location>
        <begin position="158"/>
        <end position="180"/>
    </location>
</feature>
<evidence type="ECO:0000256" key="6">
    <source>
        <dbReference type="ARBA" id="ARBA00023136"/>
    </source>
</evidence>
<dbReference type="SMART" id="SM00664">
    <property type="entry name" value="DoH"/>
    <property type="match status" value="1"/>
</dbReference>
<dbReference type="SMART" id="SM00665">
    <property type="entry name" value="B561"/>
    <property type="match status" value="1"/>
</dbReference>
<evidence type="ECO:0000259" key="9">
    <source>
        <dbReference type="SMART" id="SM00665"/>
    </source>
</evidence>
<evidence type="ECO:0000256" key="1">
    <source>
        <dbReference type="ARBA" id="ARBA00004370"/>
    </source>
</evidence>
<comment type="subcellular location">
    <subcellularLocation>
        <location evidence="1">Membrane</location>
    </subcellularLocation>
</comment>
<dbReference type="GO" id="GO:0016020">
    <property type="term" value="C:membrane"/>
    <property type="evidence" value="ECO:0007669"/>
    <property type="project" value="UniProtKB-SubCell"/>
</dbReference>
<dbReference type="CDD" id="cd08760">
    <property type="entry name" value="Cyt_b561_FRRS1_like"/>
    <property type="match status" value="1"/>
</dbReference>
<keyword evidence="4" id="KW-0249">Electron transport</keyword>
<evidence type="ECO:0000259" key="8">
    <source>
        <dbReference type="SMART" id="SM00664"/>
    </source>
</evidence>
<keyword evidence="11" id="KW-1185">Reference proteome</keyword>
<protein>
    <recommendedName>
        <fullName evidence="12">Cytochrome b561 domain-containing protein</fullName>
    </recommendedName>
</protein>
<dbReference type="EMBL" id="BPWL01000006">
    <property type="protein sequence ID" value="GJJ11392.1"/>
    <property type="molecule type" value="Genomic_DNA"/>
</dbReference>
<keyword evidence="3 7" id="KW-0812">Transmembrane</keyword>
<feature type="transmembrane region" description="Helical" evidence="7">
    <location>
        <begin position="252"/>
        <end position="275"/>
    </location>
</feature>
<evidence type="ECO:0000256" key="2">
    <source>
        <dbReference type="ARBA" id="ARBA00022448"/>
    </source>
</evidence>
<feature type="domain" description="Cytochrome b561" evidence="9">
    <location>
        <begin position="160"/>
        <end position="309"/>
    </location>
</feature>
<keyword evidence="5 7" id="KW-1133">Transmembrane helix</keyword>
<sequence>MFLSLYELQSTDVLPFGWMAIGFGTQMHGPPMVIMWGNSDGTITLSQRQAPPGSAPIPVASPPKVATAVPQLSSLTGSQPKVVFTIPGTANLTDLIWAFGTTKPKKPANSTLLKHTGAGTFTLDLTKTLPGDTNGTAGALPSSKSSTTTPFLPYQKLIIAHAVIVSLGFLIFLPIGVLLARLTRTYNNKWFKGHWILQFVLGERGNALSLFKKGKNLIREKAGPAIIAGCILGFVAVNVQGGGESHTSHKTIGRVLLGLYLGQCALGVFIHFIKIHFWRFNYRPPQNYIHVILGLTILGLSFYQARLGFTQEWVNSTGRPTVPNGVNITWIILLSIVAITYIVGLVYLPRQLRQEKELRKRARSTPSLKDNSSI</sequence>
<dbReference type="Pfam" id="PF03188">
    <property type="entry name" value="Cytochrom_B561"/>
    <property type="match status" value="1"/>
</dbReference>
<dbReference type="Gene3D" id="1.20.120.1770">
    <property type="match status" value="2"/>
</dbReference>
<dbReference type="PANTHER" id="PTHR47797:SF3">
    <property type="entry name" value="CYTOCHROME B561 DOMAIN-CONTAINING PROTEIN"/>
    <property type="match status" value="1"/>
</dbReference>
<dbReference type="CDD" id="cd09630">
    <property type="entry name" value="CDH_like_cytochrome"/>
    <property type="match status" value="1"/>
</dbReference>
<evidence type="ECO:0000256" key="3">
    <source>
        <dbReference type="ARBA" id="ARBA00022692"/>
    </source>
</evidence>
<feature type="domain" description="DOMON" evidence="8">
    <location>
        <begin position="18"/>
        <end position="100"/>
    </location>
</feature>